<keyword evidence="2" id="KW-0732">Signal</keyword>
<dbReference type="Proteomes" id="UP000031512">
    <property type="component" value="Unassembled WGS sequence"/>
</dbReference>
<dbReference type="SUPFAM" id="SSF50249">
    <property type="entry name" value="Nucleic acid-binding proteins"/>
    <property type="match status" value="1"/>
</dbReference>
<dbReference type="OrthoDB" id="365689at2759"/>
<evidence type="ECO:0000256" key="1">
    <source>
        <dbReference type="SAM" id="MobiDB-lite"/>
    </source>
</evidence>
<name>L1LA15_THEEQ</name>
<dbReference type="eggNOG" id="ENOG502QWXJ">
    <property type="taxonomic scope" value="Eukaryota"/>
</dbReference>
<keyword evidence="4" id="KW-1185">Reference proteome</keyword>
<dbReference type="GeneID" id="15805216"/>
<dbReference type="Gene3D" id="2.40.50.140">
    <property type="entry name" value="Nucleic acid-binding proteins"/>
    <property type="match status" value="1"/>
</dbReference>
<evidence type="ECO:0000313" key="3">
    <source>
        <dbReference type="EMBL" id="EKX72065.1"/>
    </source>
</evidence>
<feature type="signal peptide" evidence="2">
    <location>
        <begin position="1"/>
        <end position="20"/>
    </location>
</feature>
<dbReference type="VEuPathDB" id="PiroplasmaDB:BEWA_045290"/>
<sequence>MYVSLALVLALLYTLRSGRSLKYSFVSPRVNSRSCNILETRALTGPTKIYRTGSIVEFRGGSTFLVQLDSSSKRVLCDLGGRCIKRRIRVDINTKVKVEFDLIHPTRGRIVERLSAKIPKVKVEEKKKEEEIEEEEDDYDYEEEE</sequence>
<dbReference type="KEGG" id="beq:BEWA_045290"/>
<feature type="compositionally biased region" description="Acidic residues" evidence="1">
    <location>
        <begin position="131"/>
        <end position="145"/>
    </location>
</feature>
<evidence type="ECO:0000313" key="4">
    <source>
        <dbReference type="Proteomes" id="UP000031512"/>
    </source>
</evidence>
<dbReference type="RefSeq" id="XP_004831517.1">
    <property type="nucleotide sequence ID" value="XM_004831460.1"/>
</dbReference>
<accession>L1LA15</accession>
<reference evidence="3 4" key="1">
    <citation type="journal article" date="2012" name="BMC Genomics">
        <title>Comparative genomic analysis and phylogenetic position of Theileria equi.</title>
        <authorList>
            <person name="Kappmeyer L.S."/>
            <person name="Thiagarajan M."/>
            <person name="Herndon D.R."/>
            <person name="Ramsay J.D."/>
            <person name="Caler E."/>
            <person name="Djikeng A."/>
            <person name="Gillespie J.J."/>
            <person name="Lau A.O."/>
            <person name="Roalson E.H."/>
            <person name="Silva J.C."/>
            <person name="Silva M.G."/>
            <person name="Suarez C.E."/>
            <person name="Ueti M.W."/>
            <person name="Nene V.M."/>
            <person name="Mealey R.H."/>
            <person name="Knowles D.P."/>
            <person name="Brayton K.A."/>
        </authorList>
    </citation>
    <scope>NUCLEOTIDE SEQUENCE [LARGE SCALE GENOMIC DNA]</scope>
    <source>
        <strain evidence="3 4">WA</strain>
    </source>
</reference>
<proteinExistence type="predicted"/>
<gene>
    <name evidence="3" type="ORF">BEWA_045290</name>
</gene>
<dbReference type="EMBL" id="ACOU01000007">
    <property type="protein sequence ID" value="EKX72065.1"/>
    <property type="molecule type" value="Genomic_DNA"/>
</dbReference>
<feature type="region of interest" description="Disordered" evidence="1">
    <location>
        <begin position="123"/>
        <end position="145"/>
    </location>
</feature>
<organism evidence="3 4">
    <name type="scientific">Theileria equi strain WA</name>
    <dbReference type="NCBI Taxonomy" id="1537102"/>
    <lineage>
        <taxon>Eukaryota</taxon>
        <taxon>Sar</taxon>
        <taxon>Alveolata</taxon>
        <taxon>Apicomplexa</taxon>
        <taxon>Aconoidasida</taxon>
        <taxon>Piroplasmida</taxon>
        <taxon>Theileriidae</taxon>
        <taxon>Theileria</taxon>
    </lineage>
</organism>
<feature type="chain" id="PRO_5003952919" evidence="2">
    <location>
        <begin position="21"/>
        <end position="145"/>
    </location>
</feature>
<dbReference type="AlphaFoldDB" id="L1LA15"/>
<protein>
    <submittedName>
        <fullName evidence="3">Uncharacterized protein</fullName>
    </submittedName>
</protein>
<evidence type="ECO:0000256" key="2">
    <source>
        <dbReference type="SAM" id="SignalP"/>
    </source>
</evidence>
<comment type="caution">
    <text evidence="3">The sequence shown here is derived from an EMBL/GenBank/DDBJ whole genome shotgun (WGS) entry which is preliminary data.</text>
</comment>
<dbReference type="InterPro" id="IPR012340">
    <property type="entry name" value="NA-bd_OB-fold"/>
</dbReference>